<sequence length="422" mass="45521">MSGADTFDVAIVGAGYVGVPLAQTFADAGRRVLLIEINPRVVESLNRGESHIEDVASELLAPHAAAGRIVATTDYGRAAEAAAVLIALPTPLTKQREPDLSYVESAARSLAPVIRKGQIIVLESTTYPGTTREILKPILEAGSGMTAGVDFHLAMSPERVDPGRTDWTTKTTPKVLGGLTPACCEAAADVYRAAIDTVHIVSTPEAAELTKLLENIFRSVNIALVNELAQLCDRMNIDVWEVIGAAATKPFGFMPFQPGPGLGGHCIPLDPYYLSWKAREFDFSTRFIELAGEVNNNMPYFCRSVISQALNHTLQKSLSGSKVLVLGVAYKADIGDCRETPAEKLIHLLKNAGANVAFHDPFVSEFEGLTCSPLTPEDHDCVAIVTAHSTIDYADVVRRSKVTVDFRNATRGHEDLGKVWKL</sequence>
<evidence type="ECO:0000259" key="3">
    <source>
        <dbReference type="SMART" id="SM00984"/>
    </source>
</evidence>
<dbReference type="PANTHER" id="PTHR43491:SF1">
    <property type="entry name" value="UDP-N-ACETYL-D-MANNOSAMINE DEHYDROGENASE"/>
    <property type="match status" value="1"/>
</dbReference>
<keyword evidence="2" id="KW-0520">NAD</keyword>
<dbReference type="InterPro" id="IPR036220">
    <property type="entry name" value="UDP-Glc/GDP-Man_DH_C_sf"/>
</dbReference>
<evidence type="ECO:0000313" key="4">
    <source>
        <dbReference type="EMBL" id="CAB4683980.1"/>
    </source>
</evidence>
<dbReference type="GO" id="GO:0051287">
    <property type="term" value="F:NAD binding"/>
    <property type="evidence" value="ECO:0007669"/>
    <property type="project" value="InterPro"/>
</dbReference>
<accession>A0A6J6NBL4</accession>
<dbReference type="InterPro" id="IPR008927">
    <property type="entry name" value="6-PGluconate_DH-like_C_sf"/>
</dbReference>
<dbReference type="InterPro" id="IPR017476">
    <property type="entry name" value="UDP-Glc/GDP-Man"/>
</dbReference>
<dbReference type="AlphaFoldDB" id="A0A6J6NBL4"/>
<dbReference type="Gene3D" id="3.40.50.720">
    <property type="entry name" value="NAD(P)-binding Rossmann-like Domain"/>
    <property type="match status" value="2"/>
</dbReference>
<dbReference type="Pfam" id="PF00984">
    <property type="entry name" value="UDPG_MGDP_dh"/>
    <property type="match status" value="1"/>
</dbReference>
<dbReference type="InterPro" id="IPR028359">
    <property type="entry name" value="UDP_ManNAc/GlcNAc_DH"/>
</dbReference>
<dbReference type="PIRSF" id="PIRSF000124">
    <property type="entry name" value="UDPglc_GDPman_dh"/>
    <property type="match status" value="1"/>
</dbReference>
<reference evidence="4" key="1">
    <citation type="submission" date="2020-05" db="EMBL/GenBank/DDBJ databases">
        <authorList>
            <person name="Chiriac C."/>
            <person name="Salcher M."/>
            <person name="Ghai R."/>
            <person name="Kavagutti S V."/>
        </authorList>
    </citation>
    <scope>NUCLEOTIDE SEQUENCE</scope>
</reference>
<keyword evidence="1" id="KW-0560">Oxidoreductase</keyword>
<protein>
    <submittedName>
        <fullName evidence="4">Unannotated protein</fullName>
    </submittedName>
</protein>
<dbReference type="GO" id="GO:0016628">
    <property type="term" value="F:oxidoreductase activity, acting on the CH-CH group of donors, NAD or NADP as acceptor"/>
    <property type="evidence" value="ECO:0007669"/>
    <property type="project" value="InterPro"/>
</dbReference>
<dbReference type="InterPro" id="IPR014026">
    <property type="entry name" value="UDP-Glc/GDP-Man_DH_dimer"/>
</dbReference>
<dbReference type="Pfam" id="PF03720">
    <property type="entry name" value="UDPG_MGDP_dh_C"/>
    <property type="match status" value="1"/>
</dbReference>
<evidence type="ECO:0000256" key="2">
    <source>
        <dbReference type="ARBA" id="ARBA00023027"/>
    </source>
</evidence>
<dbReference type="SUPFAM" id="SSF51735">
    <property type="entry name" value="NAD(P)-binding Rossmann-fold domains"/>
    <property type="match status" value="1"/>
</dbReference>
<dbReference type="NCBIfam" id="TIGR03026">
    <property type="entry name" value="NDP-sugDHase"/>
    <property type="match status" value="1"/>
</dbReference>
<dbReference type="GO" id="GO:0016616">
    <property type="term" value="F:oxidoreductase activity, acting on the CH-OH group of donors, NAD or NADP as acceptor"/>
    <property type="evidence" value="ECO:0007669"/>
    <property type="project" value="InterPro"/>
</dbReference>
<feature type="domain" description="UDP-glucose/GDP-mannose dehydrogenase C-terminal" evidence="3">
    <location>
        <begin position="324"/>
        <end position="412"/>
    </location>
</feature>
<dbReference type="Pfam" id="PF03721">
    <property type="entry name" value="UDPG_MGDP_dh_N"/>
    <property type="match status" value="1"/>
</dbReference>
<dbReference type="PIRSF" id="PIRSF500136">
    <property type="entry name" value="UDP_ManNAc_DH"/>
    <property type="match status" value="1"/>
</dbReference>
<dbReference type="EMBL" id="CAEZXP010000001">
    <property type="protein sequence ID" value="CAB4683980.1"/>
    <property type="molecule type" value="Genomic_DNA"/>
</dbReference>
<dbReference type="SUPFAM" id="SSF48179">
    <property type="entry name" value="6-phosphogluconate dehydrogenase C-terminal domain-like"/>
    <property type="match status" value="1"/>
</dbReference>
<evidence type="ECO:0000256" key="1">
    <source>
        <dbReference type="ARBA" id="ARBA00023002"/>
    </source>
</evidence>
<dbReference type="SUPFAM" id="SSF52413">
    <property type="entry name" value="UDP-glucose/GDP-mannose dehydrogenase C-terminal domain"/>
    <property type="match status" value="1"/>
</dbReference>
<dbReference type="InterPro" id="IPR014027">
    <property type="entry name" value="UDP-Glc/GDP-Man_DH_C"/>
</dbReference>
<dbReference type="PANTHER" id="PTHR43491">
    <property type="entry name" value="UDP-N-ACETYL-D-MANNOSAMINE DEHYDROGENASE"/>
    <property type="match status" value="1"/>
</dbReference>
<organism evidence="4">
    <name type="scientific">freshwater metagenome</name>
    <dbReference type="NCBI Taxonomy" id="449393"/>
    <lineage>
        <taxon>unclassified sequences</taxon>
        <taxon>metagenomes</taxon>
        <taxon>ecological metagenomes</taxon>
    </lineage>
</organism>
<dbReference type="GO" id="GO:0000271">
    <property type="term" value="P:polysaccharide biosynthetic process"/>
    <property type="evidence" value="ECO:0007669"/>
    <property type="project" value="InterPro"/>
</dbReference>
<dbReference type="InterPro" id="IPR036291">
    <property type="entry name" value="NAD(P)-bd_dom_sf"/>
</dbReference>
<gene>
    <name evidence="4" type="ORF">UFOPK2399_00149</name>
</gene>
<dbReference type="InterPro" id="IPR001732">
    <property type="entry name" value="UDP-Glc/GDP-Man_DH_N"/>
</dbReference>
<proteinExistence type="predicted"/>
<dbReference type="SMART" id="SM00984">
    <property type="entry name" value="UDPG_MGDP_dh_C"/>
    <property type="match status" value="1"/>
</dbReference>
<name>A0A6J6NBL4_9ZZZZ</name>